<evidence type="ECO:0000313" key="4">
    <source>
        <dbReference type="Proteomes" id="UP000488299"/>
    </source>
</evidence>
<feature type="transmembrane region" description="Helical" evidence="1">
    <location>
        <begin position="24"/>
        <end position="44"/>
    </location>
</feature>
<keyword evidence="4" id="KW-1185">Reference proteome</keyword>
<feature type="domain" description="PorZ N-terminal beta-propeller" evidence="2">
    <location>
        <begin position="69"/>
        <end position="242"/>
    </location>
</feature>
<dbReference type="EMBL" id="WELI01000005">
    <property type="protein sequence ID" value="KAB7730529.1"/>
    <property type="molecule type" value="Genomic_DNA"/>
</dbReference>
<dbReference type="InterPro" id="IPR048954">
    <property type="entry name" value="PorZ_N"/>
</dbReference>
<reference evidence="3 4" key="1">
    <citation type="submission" date="2019-10" db="EMBL/GenBank/DDBJ databases">
        <title>Rudanella paleaurantiibacter sp. nov., isolated from sludge.</title>
        <authorList>
            <person name="Xu S.Q."/>
        </authorList>
    </citation>
    <scope>NUCLEOTIDE SEQUENCE [LARGE SCALE GENOMIC DNA]</scope>
    <source>
        <strain evidence="3 4">HX-22-17</strain>
    </source>
</reference>
<comment type="caution">
    <text evidence="3">The sequence shown here is derived from an EMBL/GenBank/DDBJ whole genome shotgun (WGS) entry which is preliminary data.</text>
</comment>
<dbReference type="InterPro" id="IPR011110">
    <property type="entry name" value="Reg_prop"/>
</dbReference>
<evidence type="ECO:0000313" key="3">
    <source>
        <dbReference type="EMBL" id="KAB7730529.1"/>
    </source>
</evidence>
<dbReference type="Proteomes" id="UP000488299">
    <property type="component" value="Unassembled WGS sequence"/>
</dbReference>
<dbReference type="AlphaFoldDB" id="A0A7J5TZG7"/>
<name>A0A7J5TZG7_9BACT</name>
<organism evidence="3 4">
    <name type="scientific">Rudanella paleaurantiibacter</name>
    <dbReference type="NCBI Taxonomy" id="2614655"/>
    <lineage>
        <taxon>Bacteria</taxon>
        <taxon>Pseudomonadati</taxon>
        <taxon>Bacteroidota</taxon>
        <taxon>Cytophagia</taxon>
        <taxon>Cytophagales</taxon>
        <taxon>Cytophagaceae</taxon>
        <taxon>Rudanella</taxon>
    </lineage>
</organism>
<sequence length="772" mass="81543">MHNEAYNHVSETPGQRPVWRSRRLLWFIHCALLITHFTVTHGAFAQPGTWQTHFSYRSARSVAVLGSGVYAATRNGLYRFDKSTSEIRLLTRDNGLSDVGVNQLLALPDQQRLMLVYRSGNIDFLAVAPDGTPGEVLNVNTIVASSRIQPAFRGINHINRQGNIAYLSTDFGVVVFDLVRNEIRDTYFSPTTGGTPGPVLMTAILGDSLYALTRPNQFASTTAIRAVRLASTVNLADPANWRLSPAPEAGQLTRLVAEANRLLVSTAGRGGAIFARPVGGLWSSVASSSGPAGVFAGPTGASTFVLNAAGSPALTVPGTGALTSPLLQAPAEVVANGNRVWVADTTSGLLDLRAPNLATRITPEGPFADTFADVFAYPNGVVALTGDKELSTGLRVGQPPADYYEVPTGRWQANPAVGVGQPFNAAAYLPGEGQLFLGGYGAGLWTQTETRAPARVNLPTSVNPAISALATDAEGNLWIGTGQGTASLHVRRPDGRFESFGQLRSLPIVQIVPDDYGSLWLRLSYGVMLAFNPKTGQQRYFSSAPGDGNLPGNTVTALTRDRSGFIWVGTERGVTVFDDPAGAFTGNVSANAPIFERRRLLATEAITAMTVDGGNYKWVATASALYRFGPDGTTLDVRFTPADSPLPSADINALAVEPVSGRVFISSSGGLVSFGGLATEPAEALTGITIFPNPVRPDYTGLVSIRGLTDNAVVKILDAGGILTYETRSQGGTATWDLADYRGRPAQTGIYLVVVIGANGQQGIAGKVAVVR</sequence>
<dbReference type="RefSeq" id="WP_152125032.1">
    <property type="nucleotide sequence ID" value="NZ_WELI01000005.1"/>
</dbReference>
<keyword evidence="1" id="KW-0472">Membrane</keyword>
<evidence type="ECO:0000256" key="1">
    <source>
        <dbReference type="SAM" id="Phobius"/>
    </source>
</evidence>
<protein>
    <submittedName>
        <fullName evidence="3">Transcriptional regulator</fullName>
    </submittedName>
</protein>
<dbReference type="SUPFAM" id="SSF69322">
    <property type="entry name" value="Tricorn protease domain 2"/>
    <property type="match status" value="1"/>
</dbReference>
<proteinExistence type="predicted"/>
<dbReference type="Gene3D" id="2.130.10.10">
    <property type="entry name" value="YVTN repeat-like/Quinoprotein amine dehydrogenase"/>
    <property type="match status" value="1"/>
</dbReference>
<accession>A0A7J5TZG7</accession>
<evidence type="ECO:0000259" key="2">
    <source>
        <dbReference type="Pfam" id="PF21544"/>
    </source>
</evidence>
<dbReference type="InterPro" id="IPR015943">
    <property type="entry name" value="WD40/YVTN_repeat-like_dom_sf"/>
</dbReference>
<dbReference type="Pfam" id="PF21544">
    <property type="entry name" value="PorZ_N_b_propeller"/>
    <property type="match status" value="1"/>
</dbReference>
<keyword evidence="1" id="KW-0812">Transmembrane</keyword>
<dbReference type="SUPFAM" id="SSF63829">
    <property type="entry name" value="Calcium-dependent phosphotriesterase"/>
    <property type="match status" value="1"/>
</dbReference>
<keyword evidence="1" id="KW-1133">Transmembrane helix</keyword>
<gene>
    <name evidence="3" type="ORF">F5984_14985</name>
</gene>
<dbReference type="Pfam" id="PF07494">
    <property type="entry name" value="Reg_prop"/>
    <property type="match status" value="2"/>
</dbReference>